<feature type="compositionally biased region" description="Basic and acidic residues" evidence="14">
    <location>
        <begin position="161"/>
        <end position="171"/>
    </location>
</feature>
<dbReference type="InterPro" id="IPR000953">
    <property type="entry name" value="Chromo/chromo_shadow_dom"/>
</dbReference>
<dbReference type="GO" id="GO:0000785">
    <property type="term" value="C:chromatin"/>
    <property type="evidence" value="ECO:0007669"/>
    <property type="project" value="TreeGrafter"/>
</dbReference>
<protein>
    <submittedName>
        <fullName evidence="20">Uncharacterized protein</fullName>
    </submittedName>
</protein>
<name>A0A6U9RIJ0_9CHLO</name>
<keyword evidence="11" id="KW-0804">Transcription</keyword>
<feature type="compositionally biased region" description="Polar residues" evidence="14">
    <location>
        <begin position="108"/>
        <end position="121"/>
    </location>
</feature>
<dbReference type="InterPro" id="IPR019786">
    <property type="entry name" value="Zinc_finger_PHD-type_CS"/>
</dbReference>
<dbReference type="InterPro" id="IPR014001">
    <property type="entry name" value="Helicase_ATP-bd"/>
</dbReference>
<feature type="domain" description="PHD-type" evidence="16">
    <location>
        <begin position="271"/>
        <end position="321"/>
    </location>
</feature>
<evidence type="ECO:0000256" key="9">
    <source>
        <dbReference type="ARBA" id="ARBA00022840"/>
    </source>
</evidence>
<dbReference type="InterPro" id="IPR038718">
    <property type="entry name" value="SNF2-like_sf"/>
</dbReference>
<feature type="compositionally biased region" description="Basic and acidic residues" evidence="14">
    <location>
        <begin position="92"/>
        <end position="106"/>
    </location>
</feature>
<evidence type="ECO:0000259" key="15">
    <source>
        <dbReference type="PROSITE" id="PS50013"/>
    </source>
</evidence>
<dbReference type="CDD" id="cd18793">
    <property type="entry name" value="SF2_C_SNF"/>
    <property type="match status" value="1"/>
</dbReference>
<organism evidence="20">
    <name type="scientific">Picocystis salinarum</name>
    <dbReference type="NCBI Taxonomy" id="88271"/>
    <lineage>
        <taxon>Eukaryota</taxon>
        <taxon>Viridiplantae</taxon>
        <taxon>Chlorophyta</taxon>
        <taxon>Picocystophyceae</taxon>
        <taxon>Picocystales</taxon>
        <taxon>Picocystaceae</taxon>
        <taxon>Picocystis</taxon>
    </lineage>
</organism>
<dbReference type="InterPro" id="IPR027417">
    <property type="entry name" value="P-loop_NTPase"/>
</dbReference>
<evidence type="ECO:0000256" key="8">
    <source>
        <dbReference type="ARBA" id="ARBA00022833"/>
    </source>
</evidence>
<evidence type="ECO:0000256" key="12">
    <source>
        <dbReference type="ARBA" id="ARBA00023242"/>
    </source>
</evidence>
<dbReference type="SMART" id="SM01147">
    <property type="entry name" value="DUF1087"/>
    <property type="match status" value="1"/>
</dbReference>
<evidence type="ECO:0000256" key="7">
    <source>
        <dbReference type="ARBA" id="ARBA00022801"/>
    </source>
</evidence>
<proteinExistence type="inferred from homology"/>
<dbReference type="GO" id="GO:0016887">
    <property type="term" value="F:ATP hydrolysis activity"/>
    <property type="evidence" value="ECO:0007669"/>
    <property type="project" value="TreeGrafter"/>
</dbReference>
<feature type="region of interest" description="Disordered" evidence="14">
    <location>
        <begin position="1140"/>
        <end position="1186"/>
    </location>
</feature>
<keyword evidence="12" id="KW-0539">Nucleus</keyword>
<comment type="similarity">
    <text evidence="2">Belongs to the SNF2/RAD54 helicase family. RAD16 subfamily.</text>
</comment>
<dbReference type="Gene3D" id="2.40.50.40">
    <property type="match status" value="2"/>
</dbReference>
<dbReference type="PROSITE" id="PS50016">
    <property type="entry name" value="ZF_PHD_2"/>
    <property type="match status" value="1"/>
</dbReference>
<evidence type="ECO:0000256" key="10">
    <source>
        <dbReference type="ARBA" id="ARBA00023015"/>
    </source>
</evidence>
<dbReference type="Pfam" id="PF06465">
    <property type="entry name" value="DUF1087"/>
    <property type="match status" value="1"/>
</dbReference>
<dbReference type="InterPro" id="IPR001841">
    <property type="entry name" value="Znf_RING"/>
</dbReference>
<evidence type="ECO:0000256" key="14">
    <source>
        <dbReference type="SAM" id="MobiDB-lite"/>
    </source>
</evidence>
<dbReference type="EMBL" id="HBIS01005594">
    <property type="protein sequence ID" value="CAE0611216.1"/>
    <property type="molecule type" value="Transcribed_RNA"/>
</dbReference>
<keyword evidence="8" id="KW-0862">Zinc</keyword>
<evidence type="ECO:0000256" key="2">
    <source>
        <dbReference type="ARBA" id="ARBA00008438"/>
    </source>
</evidence>
<evidence type="ECO:0000259" key="19">
    <source>
        <dbReference type="PROSITE" id="PS51194"/>
    </source>
</evidence>
<dbReference type="InterPro" id="IPR009462">
    <property type="entry name" value="CHD_II_SANT-like"/>
</dbReference>
<dbReference type="PROSITE" id="PS50089">
    <property type="entry name" value="ZF_RING_2"/>
    <property type="match status" value="1"/>
</dbReference>
<dbReference type="CDD" id="cd15525">
    <property type="entry name" value="PHD_UHRF1_2"/>
    <property type="match status" value="1"/>
</dbReference>
<feature type="compositionally biased region" description="Basic and acidic residues" evidence="14">
    <location>
        <begin position="1"/>
        <end position="11"/>
    </location>
</feature>
<keyword evidence="7" id="KW-0378">Hydrolase</keyword>
<dbReference type="PROSITE" id="PS51192">
    <property type="entry name" value="HELICASE_ATP_BIND_1"/>
    <property type="match status" value="1"/>
</dbReference>
<dbReference type="InterPro" id="IPR023779">
    <property type="entry name" value="Chromodomain_CS"/>
</dbReference>
<feature type="region of interest" description="Disordered" evidence="14">
    <location>
        <begin position="1515"/>
        <end position="1579"/>
    </location>
</feature>
<dbReference type="PANTHER" id="PTHR45623:SF17">
    <property type="entry name" value="CHROMODOMAIN-HELICASE-DNA-BINDING PROTEIN 3-RELATED"/>
    <property type="match status" value="1"/>
</dbReference>
<dbReference type="InterPro" id="IPR001965">
    <property type="entry name" value="Znf_PHD"/>
</dbReference>
<feature type="domain" description="Helicase C-terminal" evidence="19">
    <location>
        <begin position="823"/>
        <end position="986"/>
    </location>
</feature>
<feature type="compositionally biased region" description="Basic and acidic residues" evidence="14">
    <location>
        <begin position="1030"/>
        <end position="1047"/>
    </location>
</feature>
<feature type="domain" description="RING-type" evidence="17">
    <location>
        <begin position="274"/>
        <end position="319"/>
    </location>
</feature>
<evidence type="ECO:0000259" key="18">
    <source>
        <dbReference type="PROSITE" id="PS51192"/>
    </source>
</evidence>
<feature type="compositionally biased region" description="Acidic residues" evidence="14">
    <location>
        <begin position="1142"/>
        <end position="1170"/>
    </location>
</feature>
<dbReference type="InterPro" id="IPR001650">
    <property type="entry name" value="Helicase_C-like"/>
</dbReference>
<evidence type="ECO:0000313" key="21">
    <source>
        <dbReference type="EMBL" id="CAE0611217.1"/>
    </source>
</evidence>
<keyword evidence="3" id="KW-0479">Metal-binding</keyword>
<keyword evidence="9" id="KW-0067">ATP-binding</keyword>
<dbReference type="Pfam" id="PF00628">
    <property type="entry name" value="PHD"/>
    <property type="match status" value="1"/>
</dbReference>
<gene>
    <name evidence="20" type="ORF">PSAL00342_LOCUS5051</name>
    <name evidence="21" type="ORF">PSAL00342_LOCUS5052</name>
</gene>
<dbReference type="SMART" id="SM00249">
    <property type="entry name" value="PHD"/>
    <property type="match status" value="1"/>
</dbReference>
<dbReference type="InterPro" id="IPR016197">
    <property type="entry name" value="Chromo-like_dom_sf"/>
</dbReference>
<dbReference type="InterPro" id="IPR023780">
    <property type="entry name" value="Chromo_domain"/>
</dbReference>
<feature type="compositionally biased region" description="Basic and acidic residues" evidence="14">
    <location>
        <begin position="215"/>
        <end position="240"/>
    </location>
</feature>
<keyword evidence="10" id="KW-0805">Transcription regulation</keyword>
<evidence type="ECO:0000256" key="5">
    <source>
        <dbReference type="ARBA" id="ARBA00022741"/>
    </source>
</evidence>
<evidence type="ECO:0000256" key="3">
    <source>
        <dbReference type="ARBA" id="ARBA00022723"/>
    </source>
</evidence>
<dbReference type="Gene3D" id="3.40.50.300">
    <property type="entry name" value="P-loop containing nucleotide triphosphate hydrolases"/>
    <property type="match status" value="1"/>
</dbReference>
<dbReference type="Pfam" id="PF00176">
    <property type="entry name" value="SNF2-rel_dom"/>
    <property type="match status" value="1"/>
</dbReference>
<evidence type="ECO:0000259" key="16">
    <source>
        <dbReference type="PROSITE" id="PS50016"/>
    </source>
</evidence>
<dbReference type="PANTHER" id="PTHR45623">
    <property type="entry name" value="CHROMODOMAIN-HELICASE-DNA-BINDING PROTEIN 3-RELATED-RELATED"/>
    <property type="match status" value="1"/>
</dbReference>
<dbReference type="SMART" id="SM00487">
    <property type="entry name" value="DEXDc"/>
    <property type="match status" value="1"/>
</dbReference>
<sequence>MVRVVKRDGPFHPRQARRRERTRTWSELLRKKDPDRCLVPPSFDRSTVETRRGVPSTVPSAPMQDVDSTPSKRLASRTDARVVSSTHLHGRSSADDTRMVPSDHVRGTRSSSAVDPTSTRVARNETRPGVVVPSRSRPPSPATATGGRVNAPSKRRNVKKQGMERKMDRDLRPRKKRDTKDVDDTVQAREGTTRSNKRSKRAHVVIMESSSEGEDGARTDAVEERTYPRNRRKKEDRMDEHADEIDDDDDEDEDGDDEEVTDEDVYPDEHEDECAVCGSSENPKKLLLCDSCPRAFHLYCLDPPLKEVPSTEWKCPYCQPRKNLEKVERILKIKQNQENGLESHNVEYFVKWKEKAYIHCSWVTKTSLLEAAQSDPSLRLRIKNAREDPDVDQKLKDYTTVERVVAARDIRKTREYLVKWVDLGYDEATWETEDVVKPHQDILRAFEARKPIAAKESRPLHLPREKFDTYAEQPGFLDGGTLHKYQLEGLNWLRFARKNHRNVILGDEMGLGKTVQSVALLKSLFVDGIRKPMLVVVPLSTISNWQREFATWAPDLNIVMYKGNKVARAVMREFEFYCTPQEAARFDLGKKKAQKSFWRSKDGKRRRVKFHVLLTSYEMITADISFFRCIAWECLVVDEGHRLKNRDSKMFQILHDIDTAHRVILTGTPLQNNLEELFMLMHFLEPRLFDSVEEFDREFSKIEKGEQIQKLHKILAPHMLRRMKKDVLQQLPPKRELIVRVELSKAQKQYYRQILLNNYPVLQPSNSREGKRATRLKNVIMELRKCCNHPFLFDGAEDNLHDMLRVYPTATDRLIQASGKLELLDRMMRKLYERGHRVLIYSQFTTMLDILEDWLHGRNWAYARLDGSIAGPERQKSIDKFNSPDSKLFCFLLSTKAGGLGINLASADTVILFDSDWNPHNDIQAQARAHRMGQKKEVMIYRMVTRASIEERMMQKAKGKLVLEHLVVRKMNKNQDFRQEELDDILRFGAAELFSEEVLAQNEEADVEKDGKQVHRELKLLGDSPKTKKKDTIREAEGRAGRDGGDSRKNVVIWDDASVERLLDRSVAWEGHDASGAEEEDDYLKAFKVAQFEVQPEENQGEADNYWDKLLQERFNREQEIKQAQLGKGKRQRKQIQYIDVVQEETNDEPYTVDEEEDSEDDTSLDAEFDDLPRHPKQAKHQDPRDLAVQGLSAKDRATFYRHVMRFGVGNFGGKPDWSSLFSKCPELDPSAVEKYSEVFLNHLGNLYLRLLDPSNSSSMGQSFPPFDQISIKSALDITHRLTFLWMVNKKVEEIEGKGMDDLVLTDSLYKLPVTVSHWNSQKDVLLLKAVREYGMDNYEEIIRQEPGLKNALGRVLEQEQKEVNVKNSAKWLRTRMNSMREVLFAQYILPKDPDNNTVPSELPTLQAHISKDAMLEQLQPPKRIPMGGLPNIGRIDMHQFGKENHVSCIDERLQVAQHYNSACNAAQQSLMNFYDSPKPPSTMSEEAIRSLHQVSTACKAMRESLRHLHSITQQNTNGLNQPLKKSSSPETLPSSPGNKDVEEPGGDSLPEVVRQRSLQGVEDPNKSVSQVPVGNKTP</sequence>
<feature type="compositionally biased region" description="Acidic residues" evidence="14">
    <location>
        <begin position="241"/>
        <end position="274"/>
    </location>
</feature>
<dbReference type="GO" id="GO:0042393">
    <property type="term" value="F:histone binding"/>
    <property type="evidence" value="ECO:0007669"/>
    <property type="project" value="TreeGrafter"/>
</dbReference>
<dbReference type="CDD" id="cd18659">
    <property type="entry name" value="CD2_tandem"/>
    <property type="match status" value="1"/>
</dbReference>
<dbReference type="Gene3D" id="3.40.50.10810">
    <property type="entry name" value="Tandem AAA-ATPase domain"/>
    <property type="match status" value="1"/>
</dbReference>
<feature type="domain" description="Chromo" evidence="15">
    <location>
        <begin position="325"/>
        <end position="394"/>
    </location>
</feature>
<dbReference type="InterPro" id="IPR019787">
    <property type="entry name" value="Znf_PHD-finger"/>
</dbReference>
<dbReference type="SUPFAM" id="SSF54160">
    <property type="entry name" value="Chromo domain-like"/>
    <property type="match status" value="2"/>
</dbReference>
<dbReference type="SMART" id="SM00490">
    <property type="entry name" value="HELICc"/>
    <property type="match status" value="1"/>
</dbReference>
<evidence type="ECO:0000313" key="20">
    <source>
        <dbReference type="EMBL" id="CAE0611216.1"/>
    </source>
</evidence>
<keyword evidence="4" id="KW-0677">Repeat</keyword>
<dbReference type="InterPro" id="IPR000330">
    <property type="entry name" value="SNF2_N"/>
</dbReference>
<feature type="region of interest" description="Disordered" evidence="14">
    <location>
        <begin position="1020"/>
        <end position="1047"/>
    </location>
</feature>
<dbReference type="Gene3D" id="2.30.30.1150">
    <property type="match status" value="1"/>
</dbReference>
<dbReference type="SUPFAM" id="SSF52540">
    <property type="entry name" value="P-loop containing nucleoside triphosphate hydrolases"/>
    <property type="match status" value="2"/>
</dbReference>
<dbReference type="EMBL" id="HBIS01005595">
    <property type="protein sequence ID" value="CAE0611217.1"/>
    <property type="molecule type" value="Transcribed_RNA"/>
</dbReference>
<dbReference type="GO" id="GO:0008270">
    <property type="term" value="F:zinc ion binding"/>
    <property type="evidence" value="ECO:0007669"/>
    <property type="project" value="UniProtKB-KW"/>
</dbReference>
<dbReference type="Pfam" id="PF00385">
    <property type="entry name" value="Chromo"/>
    <property type="match status" value="2"/>
</dbReference>
<dbReference type="SUPFAM" id="SSF57903">
    <property type="entry name" value="FYVE/PHD zinc finger"/>
    <property type="match status" value="1"/>
</dbReference>
<evidence type="ECO:0000256" key="13">
    <source>
        <dbReference type="PROSITE-ProRule" id="PRU00175"/>
    </source>
</evidence>
<dbReference type="SMART" id="SM01146">
    <property type="entry name" value="DUF1086"/>
    <property type="match status" value="1"/>
</dbReference>
<comment type="subcellular location">
    <subcellularLocation>
        <location evidence="1">Nucleus</location>
    </subcellularLocation>
</comment>
<feature type="compositionally biased region" description="Basic and acidic residues" evidence="14">
    <location>
        <begin position="178"/>
        <end position="187"/>
    </location>
</feature>
<dbReference type="GO" id="GO:0003682">
    <property type="term" value="F:chromatin binding"/>
    <property type="evidence" value="ECO:0007669"/>
    <property type="project" value="TreeGrafter"/>
</dbReference>
<dbReference type="Pfam" id="PF00271">
    <property type="entry name" value="Helicase_C"/>
    <property type="match status" value="1"/>
</dbReference>
<dbReference type="PROSITE" id="PS51194">
    <property type="entry name" value="HELICASE_CTER"/>
    <property type="match status" value="1"/>
</dbReference>
<dbReference type="PROSITE" id="PS00598">
    <property type="entry name" value="CHROMO_1"/>
    <property type="match status" value="1"/>
</dbReference>
<keyword evidence="5" id="KW-0547">Nucleotide-binding</keyword>
<reference evidence="20" key="1">
    <citation type="submission" date="2021-01" db="EMBL/GenBank/DDBJ databases">
        <authorList>
            <person name="Corre E."/>
            <person name="Pelletier E."/>
            <person name="Niang G."/>
            <person name="Scheremetjew M."/>
            <person name="Finn R."/>
            <person name="Kale V."/>
            <person name="Holt S."/>
            <person name="Cochrane G."/>
            <person name="Meng A."/>
            <person name="Brown T."/>
            <person name="Cohen L."/>
        </authorList>
    </citation>
    <scope>NUCLEOTIDE SEQUENCE</scope>
    <source>
        <strain evidence="20">CCMP1897</strain>
    </source>
</reference>
<evidence type="ECO:0000256" key="1">
    <source>
        <dbReference type="ARBA" id="ARBA00004123"/>
    </source>
</evidence>
<dbReference type="PROSITE" id="PS01359">
    <property type="entry name" value="ZF_PHD_1"/>
    <property type="match status" value="1"/>
</dbReference>
<dbReference type="InterPro" id="IPR011011">
    <property type="entry name" value="Znf_FYVE_PHD"/>
</dbReference>
<dbReference type="GO" id="GO:0005524">
    <property type="term" value="F:ATP binding"/>
    <property type="evidence" value="ECO:0007669"/>
    <property type="project" value="UniProtKB-KW"/>
</dbReference>
<evidence type="ECO:0000256" key="4">
    <source>
        <dbReference type="ARBA" id="ARBA00022737"/>
    </source>
</evidence>
<feature type="compositionally biased region" description="Polar residues" evidence="14">
    <location>
        <begin position="1515"/>
        <end position="1538"/>
    </location>
</feature>
<keyword evidence="6 13" id="KW-0863">Zinc-finger</keyword>
<dbReference type="InterPro" id="IPR009463">
    <property type="entry name" value="DUF1087"/>
</dbReference>
<dbReference type="GO" id="GO:0003677">
    <property type="term" value="F:DNA binding"/>
    <property type="evidence" value="ECO:0007669"/>
    <property type="project" value="InterPro"/>
</dbReference>
<feature type="compositionally biased region" description="Basic and acidic residues" evidence="14">
    <location>
        <begin position="22"/>
        <end position="36"/>
    </location>
</feature>
<feature type="region of interest" description="Disordered" evidence="14">
    <location>
        <begin position="1"/>
        <end position="277"/>
    </location>
</feature>
<dbReference type="SMART" id="SM00298">
    <property type="entry name" value="CHROMO"/>
    <property type="match status" value="2"/>
</dbReference>
<evidence type="ECO:0000256" key="11">
    <source>
        <dbReference type="ARBA" id="ARBA00023163"/>
    </source>
</evidence>
<dbReference type="InterPro" id="IPR049730">
    <property type="entry name" value="SNF2/RAD54-like_C"/>
</dbReference>
<accession>A0A6U9RIJ0</accession>
<evidence type="ECO:0000256" key="6">
    <source>
        <dbReference type="ARBA" id="ARBA00022771"/>
    </source>
</evidence>
<feature type="compositionally biased region" description="Polar residues" evidence="14">
    <location>
        <begin position="1567"/>
        <end position="1579"/>
    </location>
</feature>
<feature type="domain" description="Helicase ATP-binding" evidence="18">
    <location>
        <begin position="494"/>
        <end position="687"/>
    </location>
</feature>
<dbReference type="GO" id="GO:0005634">
    <property type="term" value="C:nucleus"/>
    <property type="evidence" value="ECO:0007669"/>
    <property type="project" value="UniProtKB-SubCell"/>
</dbReference>
<dbReference type="PROSITE" id="PS50013">
    <property type="entry name" value="CHROMO_2"/>
    <property type="match status" value="2"/>
</dbReference>
<evidence type="ECO:0000259" key="17">
    <source>
        <dbReference type="PROSITE" id="PS50089"/>
    </source>
</evidence>
<feature type="domain" description="Chromo" evidence="15">
    <location>
        <begin position="399"/>
        <end position="458"/>
    </location>
</feature>
<dbReference type="GO" id="GO:0140658">
    <property type="term" value="F:ATP-dependent chromatin remodeler activity"/>
    <property type="evidence" value="ECO:0007669"/>
    <property type="project" value="TreeGrafter"/>
</dbReference>